<name>A0A8H4PHB7_9HYPO</name>
<dbReference type="GO" id="GO:0003677">
    <property type="term" value="F:DNA binding"/>
    <property type="evidence" value="ECO:0007669"/>
    <property type="project" value="TreeGrafter"/>
</dbReference>
<feature type="region of interest" description="Disordered" evidence="1">
    <location>
        <begin position="279"/>
        <end position="314"/>
    </location>
</feature>
<reference evidence="3 4" key="1">
    <citation type="submission" date="2020-01" db="EMBL/GenBank/DDBJ databases">
        <title>Identification and distribution of gene clusters putatively required for synthesis of sphingolipid metabolism inhibitors in phylogenetically diverse species of the filamentous fungus Fusarium.</title>
        <authorList>
            <person name="Kim H.-S."/>
            <person name="Busman M."/>
            <person name="Brown D.W."/>
            <person name="Divon H."/>
            <person name="Uhlig S."/>
            <person name="Proctor R.H."/>
        </authorList>
    </citation>
    <scope>NUCLEOTIDE SEQUENCE [LARGE SCALE GENOMIC DNA]</scope>
    <source>
        <strain evidence="3 4">NRRL 20459</strain>
    </source>
</reference>
<evidence type="ECO:0000256" key="1">
    <source>
        <dbReference type="SAM" id="MobiDB-lite"/>
    </source>
</evidence>
<dbReference type="PANTHER" id="PTHR19303:SF74">
    <property type="entry name" value="POGO TRANSPOSABLE ELEMENT WITH KRAB DOMAIN"/>
    <property type="match status" value="1"/>
</dbReference>
<protein>
    <submittedName>
        <fullName evidence="3">DDE superfamily endonuclease CENP-B</fullName>
    </submittedName>
</protein>
<dbReference type="AlphaFoldDB" id="A0A8H4PHB7"/>
<dbReference type="GO" id="GO:0005634">
    <property type="term" value="C:nucleus"/>
    <property type="evidence" value="ECO:0007669"/>
    <property type="project" value="TreeGrafter"/>
</dbReference>
<evidence type="ECO:0000313" key="4">
    <source>
        <dbReference type="Proteomes" id="UP000554235"/>
    </source>
</evidence>
<comment type="caution">
    <text evidence="3">The sequence shown here is derived from an EMBL/GenBank/DDBJ whole genome shotgun (WGS) entry which is preliminary data.</text>
</comment>
<keyword evidence="3" id="KW-0255">Endonuclease</keyword>
<feature type="compositionally biased region" description="Basic residues" evidence="1">
    <location>
        <begin position="279"/>
        <end position="302"/>
    </location>
</feature>
<evidence type="ECO:0000313" key="3">
    <source>
        <dbReference type="EMBL" id="KAF4460982.1"/>
    </source>
</evidence>
<dbReference type="Pfam" id="PF03184">
    <property type="entry name" value="DDE_1"/>
    <property type="match status" value="1"/>
</dbReference>
<keyword evidence="4" id="KW-1185">Reference proteome</keyword>
<dbReference type="InterPro" id="IPR050863">
    <property type="entry name" value="CenT-Element_Derived"/>
</dbReference>
<dbReference type="Proteomes" id="UP000554235">
    <property type="component" value="Unassembled WGS sequence"/>
</dbReference>
<dbReference type="OrthoDB" id="5097686at2759"/>
<accession>A0A8H4PHB7</accession>
<gene>
    <name evidence="3" type="ORF">FALBO_12227</name>
</gene>
<feature type="domain" description="DDE-1" evidence="2">
    <location>
        <begin position="38"/>
        <end position="185"/>
    </location>
</feature>
<organism evidence="3 4">
    <name type="scientific">Fusarium albosuccineum</name>
    <dbReference type="NCBI Taxonomy" id="1237068"/>
    <lineage>
        <taxon>Eukaryota</taxon>
        <taxon>Fungi</taxon>
        <taxon>Dikarya</taxon>
        <taxon>Ascomycota</taxon>
        <taxon>Pezizomycotina</taxon>
        <taxon>Sordariomycetes</taxon>
        <taxon>Hypocreomycetidae</taxon>
        <taxon>Hypocreales</taxon>
        <taxon>Nectriaceae</taxon>
        <taxon>Fusarium</taxon>
        <taxon>Fusarium decemcellulare species complex</taxon>
    </lineage>
</organism>
<keyword evidence="3" id="KW-0378">Hydrolase</keyword>
<dbReference type="InterPro" id="IPR004875">
    <property type="entry name" value="DDE_SF_endonuclease_dom"/>
</dbReference>
<dbReference type="PANTHER" id="PTHR19303">
    <property type="entry name" value="TRANSPOSON"/>
    <property type="match status" value="1"/>
</dbReference>
<proteinExistence type="predicted"/>
<dbReference type="GO" id="GO:0004519">
    <property type="term" value="F:endonuclease activity"/>
    <property type="evidence" value="ECO:0007669"/>
    <property type="project" value="UniProtKB-KW"/>
</dbReference>
<keyword evidence="3" id="KW-0540">Nuclease</keyword>
<evidence type="ECO:0000259" key="2">
    <source>
        <dbReference type="Pfam" id="PF03184"/>
    </source>
</evidence>
<dbReference type="EMBL" id="JAADYS010001805">
    <property type="protein sequence ID" value="KAF4460982.1"/>
    <property type="molecule type" value="Genomic_DNA"/>
</dbReference>
<sequence>MNHKGFLLGVTNRTKRVFDVNAKKQGKLLGASQDGYRSWITFLACICQDMASLPPFLIYRGKPRHVQDAQLTDFDPEHSSAFISTSETGWTSHELGKEWLVGVFDRFTKTKARNGRDYRLLITDGHSNYINMALLDWCDAHRIIVAVFPPHFTHRLQPLDISLFGPLSTSYINRLIQWTSKTQAPAGLSKREFWALFWSALEASFTPENIASGRRRTGLRPFDPDVVLSQISKSTDGHSDVENDLDDSMAFQEPTARELRRPVDHVVEQSALIQLRYSARRRSPKPAKRKLRWRHRRSRRLPRREPKGLYGKNG</sequence>